<protein>
    <submittedName>
        <fullName evidence="7">RNA polymerase sigma factor (Sigma-70 family)</fullName>
    </submittedName>
</protein>
<dbReference type="PANTHER" id="PTHR43133:SF51">
    <property type="entry name" value="RNA POLYMERASE SIGMA FACTOR"/>
    <property type="match status" value="1"/>
</dbReference>
<organism evidence="7 8">
    <name type="scientific">Breznakia blatticola</name>
    <dbReference type="NCBI Taxonomy" id="1754012"/>
    <lineage>
        <taxon>Bacteria</taxon>
        <taxon>Bacillati</taxon>
        <taxon>Bacillota</taxon>
        <taxon>Erysipelotrichia</taxon>
        <taxon>Erysipelotrichales</taxon>
        <taxon>Erysipelotrichaceae</taxon>
        <taxon>Breznakia</taxon>
    </lineage>
</organism>
<proteinExistence type="inferred from homology"/>
<dbReference type="PANTHER" id="PTHR43133">
    <property type="entry name" value="RNA POLYMERASE ECF-TYPE SIGMA FACTO"/>
    <property type="match status" value="1"/>
</dbReference>
<evidence type="ECO:0000256" key="3">
    <source>
        <dbReference type="ARBA" id="ARBA00023082"/>
    </source>
</evidence>
<evidence type="ECO:0000313" key="8">
    <source>
        <dbReference type="Proteomes" id="UP000294743"/>
    </source>
</evidence>
<dbReference type="InterPro" id="IPR013324">
    <property type="entry name" value="RNA_pol_sigma_r3/r4-like"/>
</dbReference>
<keyword evidence="2" id="KW-0805">Transcription regulation</keyword>
<name>A0A4R7ZA95_9FIRM</name>
<evidence type="ECO:0000256" key="2">
    <source>
        <dbReference type="ARBA" id="ARBA00023015"/>
    </source>
</evidence>
<dbReference type="GO" id="GO:0016987">
    <property type="term" value="F:sigma factor activity"/>
    <property type="evidence" value="ECO:0007669"/>
    <property type="project" value="UniProtKB-KW"/>
</dbReference>
<comment type="similarity">
    <text evidence="1">Belongs to the sigma-70 factor family. ECF subfamily.</text>
</comment>
<dbReference type="OrthoDB" id="9784984at2"/>
<dbReference type="InterPro" id="IPR007627">
    <property type="entry name" value="RNA_pol_sigma70_r2"/>
</dbReference>
<evidence type="ECO:0000256" key="1">
    <source>
        <dbReference type="ARBA" id="ARBA00010641"/>
    </source>
</evidence>
<evidence type="ECO:0000259" key="5">
    <source>
        <dbReference type="Pfam" id="PF04542"/>
    </source>
</evidence>
<feature type="domain" description="RNA polymerase sigma-70 region 2" evidence="5">
    <location>
        <begin position="25"/>
        <end position="92"/>
    </location>
</feature>
<dbReference type="InterPro" id="IPR013249">
    <property type="entry name" value="RNA_pol_sigma70_r4_t2"/>
</dbReference>
<dbReference type="Pfam" id="PF04542">
    <property type="entry name" value="Sigma70_r2"/>
    <property type="match status" value="1"/>
</dbReference>
<dbReference type="GO" id="GO:0006352">
    <property type="term" value="P:DNA-templated transcription initiation"/>
    <property type="evidence" value="ECO:0007669"/>
    <property type="project" value="InterPro"/>
</dbReference>
<dbReference type="EMBL" id="SODD01000046">
    <property type="protein sequence ID" value="TDW13168.1"/>
    <property type="molecule type" value="Genomic_DNA"/>
</dbReference>
<keyword evidence="8" id="KW-1185">Reference proteome</keyword>
<dbReference type="CDD" id="cd06171">
    <property type="entry name" value="Sigma70_r4"/>
    <property type="match status" value="1"/>
</dbReference>
<accession>A0A4R7ZA95</accession>
<dbReference type="SUPFAM" id="SSF88659">
    <property type="entry name" value="Sigma3 and sigma4 domains of RNA polymerase sigma factors"/>
    <property type="match status" value="1"/>
</dbReference>
<dbReference type="SUPFAM" id="SSF88946">
    <property type="entry name" value="Sigma2 domain of RNA polymerase sigma factors"/>
    <property type="match status" value="1"/>
</dbReference>
<dbReference type="RefSeq" id="WP_134170979.1">
    <property type="nucleotide sequence ID" value="NZ_SODD01000046.1"/>
</dbReference>
<dbReference type="InterPro" id="IPR039425">
    <property type="entry name" value="RNA_pol_sigma-70-like"/>
</dbReference>
<dbReference type="Pfam" id="PF08281">
    <property type="entry name" value="Sigma70_r4_2"/>
    <property type="match status" value="1"/>
</dbReference>
<comment type="caution">
    <text evidence="7">The sequence shown here is derived from an EMBL/GenBank/DDBJ whole genome shotgun (WGS) entry which is preliminary data.</text>
</comment>
<dbReference type="Gene3D" id="1.10.1740.10">
    <property type="match status" value="1"/>
</dbReference>
<dbReference type="AlphaFoldDB" id="A0A4R7ZA95"/>
<dbReference type="InterPro" id="IPR036388">
    <property type="entry name" value="WH-like_DNA-bd_sf"/>
</dbReference>
<keyword evidence="4" id="KW-0804">Transcription</keyword>
<evidence type="ECO:0000259" key="6">
    <source>
        <dbReference type="Pfam" id="PF08281"/>
    </source>
</evidence>
<evidence type="ECO:0000313" key="7">
    <source>
        <dbReference type="EMBL" id="TDW13168.1"/>
    </source>
</evidence>
<dbReference type="InterPro" id="IPR014284">
    <property type="entry name" value="RNA_pol_sigma-70_dom"/>
</dbReference>
<dbReference type="NCBIfam" id="TIGR02937">
    <property type="entry name" value="sigma70-ECF"/>
    <property type="match status" value="1"/>
</dbReference>
<dbReference type="Gene3D" id="1.10.10.10">
    <property type="entry name" value="Winged helix-like DNA-binding domain superfamily/Winged helix DNA-binding domain"/>
    <property type="match status" value="1"/>
</dbReference>
<dbReference type="GO" id="GO:0003677">
    <property type="term" value="F:DNA binding"/>
    <property type="evidence" value="ECO:0007669"/>
    <property type="project" value="InterPro"/>
</dbReference>
<dbReference type="InterPro" id="IPR013325">
    <property type="entry name" value="RNA_pol_sigma_r2"/>
</dbReference>
<sequence length="437" mass="49049">MKEKREVVELVNRVKQNDQEAFQKLYEIYANNVYFTAWDYFHNEHTAKDVVQDVFIRIYNKIDTLESPEAFYTWMKRITMNICHDYERKKKKLLDLGDDVRVEDFEDVNQQTAKEIIENKEMQAIVYNCIHSLNASLRNVALLRYYDELQVSEIAYILQIPEGTVYSRLNHLRSKLKVMLEKQGISAKSLPGFAISPMLIQVAYASAAKNIHAPVINLALQTSAIGVGSAAAGSKVGIGVGAKIALASTIGVSGVVGAIMLNQEEKQPAVAPEIQDVQPVVQELASITDIQHPTNWTNQPITLTVTTSNMEYDQILVNNQESLVIASNGSYSVTLMKDGKQIDERIVSISTFDMHSPVVQGYEIDGTTYTIYVSDDASQVNFESIRYYENGVRINKEITIHPSLNQMILTCPYGVTGVLYISDYAGNELEITLHDES</sequence>
<dbReference type="Proteomes" id="UP000294743">
    <property type="component" value="Unassembled WGS sequence"/>
</dbReference>
<feature type="domain" description="RNA polymerase sigma factor 70 region 4 type 2" evidence="6">
    <location>
        <begin position="125"/>
        <end position="176"/>
    </location>
</feature>
<keyword evidence="3" id="KW-0731">Sigma factor</keyword>
<reference evidence="7 8" key="1">
    <citation type="submission" date="2019-03" db="EMBL/GenBank/DDBJ databases">
        <title>Genomic Encyclopedia of Type Strains, Phase IV (KMG-IV): sequencing the most valuable type-strain genomes for metagenomic binning, comparative biology and taxonomic classification.</title>
        <authorList>
            <person name="Goeker M."/>
        </authorList>
    </citation>
    <scope>NUCLEOTIDE SEQUENCE [LARGE SCALE GENOMIC DNA]</scope>
    <source>
        <strain evidence="7 8">DSM 28867</strain>
    </source>
</reference>
<evidence type="ECO:0000256" key="4">
    <source>
        <dbReference type="ARBA" id="ARBA00023163"/>
    </source>
</evidence>
<gene>
    <name evidence="7" type="ORF">EDD63_1469</name>
</gene>